<evidence type="ECO:0000313" key="10">
    <source>
        <dbReference type="EMBL" id="XDT72086.1"/>
    </source>
</evidence>
<organism evidence="10">
    <name type="scientific">Thermohahella caldifontis</name>
    <dbReference type="NCBI Taxonomy" id="3142973"/>
    <lineage>
        <taxon>Bacteria</taxon>
        <taxon>Pseudomonadati</taxon>
        <taxon>Pseudomonadota</taxon>
        <taxon>Gammaproteobacteria</taxon>
        <taxon>Oceanospirillales</taxon>
        <taxon>Hahellaceae</taxon>
        <taxon>Thermohahella</taxon>
    </lineage>
</organism>
<comment type="cofactor">
    <cofactor evidence="1 8">
        <name>Mg(2+)</name>
        <dbReference type="ChEBI" id="CHEBI:18420"/>
    </cofactor>
</comment>
<dbReference type="AlphaFoldDB" id="A0AB39UUY4"/>
<dbReference type="RefSeq" id="WP_369601101.1">
    <property type="nucleotide sequence ID" value="NZ_CP154858.1"/>
</dbReference>
<feature type="domain" description="PIN" evidence="9">
    <location>
        <begin position="3"/>
        <end position="122"/>
    </location>
</feature>
<dbReference type="InterPro" id="IPR022907">
    <property type="entry name" value="VapC_family"/>
</dbReference>
<reference evidence="10" key="1">
    <citation type="submission" date="2024-05" db="EMBL/GenBank/DDBJ databases">
        <title>Genome sequencing of novel strain.</title>
        <authorList>
            <person name="Ganbat D."/>
            <person name="Ganbat S."/>
            <person name="Lee S.-J."/>
        </authorList>
    </citation>
    <scope>NUCLEOTIDE SEQUENCE</scope>
    <source>
        <strain evidence="10">SMD15-11</strain>
    </source>
</reference>
<dbReference type="EC" id="3.1.-.-" evidence="8"/>
<keyword evidence="8" id="KW-0800">Toxin</keyword>
<proteinExistence type="inferred from homology"/>
<dbReference type="PANTHER" id="PTHR33653">
    <property type="entry name" value="RIBONUCLEASE VAPC2"/>
    <property type="match status" value="1"/>
</dbReference>
<feature type="binding site" evidence="8">
    <location>
        <position position="6"/>
    </location>
    <ligand>
        <name>Mg(2+)</name>
        <dbReference type="ChEBI" id="CHEBI:18420"/>
    </ligand>
</feature>
<dbReference type="Gene3D" id="3.40.50.1010">
    <property type="entry name" value="5'-nuclease"/>
    <property type="match status" value="1"/>
</dbReference>
<comment type="function">
    <text evidence="8">Toxic component of a toxin-antitoxin (TA) system. An RNase.</text>
</comment>
<keyword evidence="4 8" id="KW-0479">Metal-binding</keyword>
<dbReference type="InterPro" id="IPR050556">
    <property type="entry name" value="Type_II_TA_system_RNase"/>
</dbReference>
<dbReference type="SUPFAM" id="SSF88723">
    <property type="entry name" value="PIN domain-like"/>
    <property type="match status" value="1"/>
</dbReference>
<protein>
    <recommendedName>
        <fullName evidence="8">Ribonuclease VapC</fullName>
        <shortName evidence="8">RNase VapC</shortName>
        <ecNumber evidence="8">3.1.-.-</ecNumber>
    </recommendedName>
    <alternativeName>
        <fullName evidence="8">Toxin VapC</fullName>
    </alternativeName>
</protein>
<keyword evidence="6 8" id="KW-0460">Magnesium</keyword>
<keyword evidence="5 8" id="KW-0378">Hydrolase</keyword>
<evidence type="ECO:0000256" key="6">
    <source>
        <dbReference type="ARBA" id="ARBA00022842"/>
    </source>
</evidence>
<evidence type="ECO:0000256" key="7">
    <source>
        <dbReference type="ARBA" id="ARBA00038093"/>
    </source>
</evidence>
<evidence type="ECO:0000259" key="9">
    <source>
        <dbReference type="Pfam" id="PF01850"/>
    </source>
</evidence>
<dbReference type="CDD" id="cd18746">
    <property type="entry name" value="PIN_VapC4-5_FitB-like"/>
    <property type="match status" value="1"/>
</dbReference>
<dbReference type="InterPro" id="IPR029060">
    <property type="entry name" value="PIN-like_dom_sf"/>
</dbReference>
<dbReference type="InterPro" id="IPR002716">
    <property type="entry name" value="PIN_dom"/>
</dbReference>
<dbReference type="GO" id="GO:0004540">
    <property type="term" value="F:RNA nuclease activity"/>
    <property type="evidence" value="ECO:0007669"/>
    <property type="project" value="InterPro"/>
</dbReference>
<evidence type="ECO:0000256" key="1">
    <source>
        <dbReference type="ARBA" id="ARBA00001946"/>
    </source>
</evidence>
<name>A0AB39UUY4_9GAMM</name>
<dbReference type="HAMAP" id="MF_00265">
    <property type="entry name" value="VapC_Nob1"/>
    <property type="match status" value="1"/>
</dbReference>
<evidence type="ECO:0000256" key="5">
    <source>
        <dbReference type="ARBA" id="ARBA00022801"/>
    </source>
</evidence>
<dbReference type="GO" id="GO:0016787">
    <property type="term" value="F:hydrolase activity"/>
    <property type="evidence" value="ECO:0007669"/>
    <property type="project" value="UniProtKB-KW"/>
</dbReference>
<dbReference type="Pfam" id="PF01850">
    <property type="entry name" value="PIN"/>
    <property type="match status" value="1"/>
</dbReference>
<evidence type="ECO:0000256" key="8">
    <source>
        <dbReference type="HAMAP-Rule" id="MF_00265"/>
    </source>
</evidence>
<comment type="similarity">
    <text evidence="7 8">Belongs to the PINc/VapC protein family.</text>
</comment>
<feature type="binding site" evidence="8">
    <location>
        <position position="102"/>
    </location>
    <ligand>
        <name>Mg(2+)</name>
        <dbReference type="ChEBI" id="CHEBI:18420"/>
    </ligand>
</feature>
<accession>A0AB39UUY4</accession>
<keyword evidence="3 8" id="KW-0540">Nuclease</keyword>
<dbReference type="PANTHER" id="PTHR33653:SF1">
    <property type="entry name" value="RIBONUCLEASE VAPC2"/>
    <property type="match status" value="1"/>
</dbReference>
<dbReference type="GO" id="GO:0090729">
    <property type="term" value="F:toxin activity"/>
    <property type="evidence" value="ECO:0007669"/>
    <property type="project" value="UniProtKB-KW"/>
</dbReference>
<evidence type="ECO:0000256" key="4">
    <source>
        <dbReference type="ARBA" id="ARBA00022723"/>
    </source>
</evidence>
<evidence type="ECO:0000256" key="3">
    <source>
        <dbReference type="ARBA" id="ARBA00022722"/>
    </source>
</evidence>
<dbReference type="GO" id="GO:0000287">
    <property type="term" value="F:magnesium ion binding"/>
    <property type="evidence" value="ECO:0007669"/>
    <property type="project" value="UniProtKB-UniRule"/>
</dbReference>
<dbReference type="EMBL" id="CP154858">
    <property type="protein sequence ID" value="XDT72086.1"/>
    <property type="molecule type" value="Genomic_DNA"/>
</dbReference>
<dbReference type="KEGG" id="tcd:AAIA72_15000"/>
<keyword evidence="2 8" id="KW-1277">Toxin-antitoxin system</keyword>
<evidence type="ECO:0000256" key="2">
    <source>
        <dbReference type="ARBA" id="ARBA00022649"/>
    </source>
</evidence>
<gene>
    <name evidence="8" type="primary">vapC</name>
    <name evidence="10" type="ORF">AAIA72_15000</name>
</gene>
<sequence>MSYLIDTNVLSELRRKEPNPGVVAWFEERPATILYVSVLTLGEIRKGIKALGKSQRKLKLLDWLETELPAFFAGRILPINDEVADRWGRLLASAGRPLPAIDSLLAATALTYGLALVTRNVDDFPHPGLEIINPWETEGM</sequence>